<gene>
    <name evidence="7" type="primary">mmsB_3</name>
    <name evidence="7" type="ORF">BG845_02579</name>
</gene>
<keyword evidence="2 7" id="KW-0560">Oxidoreductase</keyword>
<dbReference type="GO" id="GO:0008442">
    <property type="term" value="F:3-hydroxyisobutyrate dehydrogenase activity"/>
    <property type="evidence" value="ECO:0007669"/>
    <property type="project" value="UniProtKB-EC"/>
</dbReference>
<dbReference type="GO" id="GO:0016054">
    <property type="term" value="P:organic acid catabolic process"/>
    <property type="evidence" value="ECO:0007669"/>
    <property type="project" value="UniProtKB-ARBA"/>
</dbReference>
<dbReference type="Gene3D" id="1.10.1040.10">
    <property type="entry name" value="N-(1-d-carboxylethyl)-l-norvaline Dehydrogenase, domain 2"/>
    <property type="match status" value="1"/>
</dbReference>
<dbReference type="Proteomes" id="UP000194360">
    <property type="component" value="Unassembled WGS sequence"/>
</dbReference>
<keyword evidence="3" id="KW-0520">NAD</keyword>
<dbReference type="InterPro" id="IPR002204">
    <property type="entry name" value="3-OH-isobutyrate_DH-rel_CS"/>
</dbReference>
<evidence type="ECO:0000259" key="5">
    <source>
        <dbReference type="Pfam" id="PF03446"/>
    </source>
</evidence>
<name>A0A1Y2N078_PSEAH</name>
<dbReference type="OrthoDB" id="9804542at2"/>
<dbReference type="EC" id="1.1.1.31" evidence="7"/>
<feature type="domain" description="6-phosphogluconate dehydrogenase NADP-binding" evidence="5">
    <location>
        <begin position="2"/>
        <end position="165"/>
    </location>
</feature>
<dbReference type="InterPro" id="IPR013328">
    <property type="entry name" value="6PGD_dom2"/>
</dbReference>
<dbReference type="EMBL" id="MIGB01000011">
    <property type="protein sequence ID" value="OSY40820.1"/>
    <property type="molecule type" value="Genomic_DNA"/>
</dbReference>
<dbReference type="InterPro" id="IPR006115">
    <property type="entry name" value="6PGDH_NADP-bd"/>
</dbReference>
<dbReference type="AlphaFoldDB" id="A0A1Y2N078"/>
<dbReference type="GO" id="GO:0050661">
    <property type="term" value="F:NADP binding"/>
    <property type="evidence" value="ECO:0007669"/>
    <property type="project" value="InterPro"/>
</dbReference>
<dbReference type="PANTHER" id="PTHR43060:SF15">
    <property type="entry name" value="3-HYDROXYISOBUTYRATE DEHYDROGENASE-LIKE 1, MITOCHONDRIAL-RELATED"/>
    <property type="match status" value="1"/>
</dbReference>
<dbReference type="Pfam" id="PF14833">
    <property type="entry name" value="NAD_binding_11"/>
    <property type="match status" value="1"/>
</dbReference>
<accession>A0A1Y2N078</accession>
<feature type="domain" description="3-hydroxyisobutyrate dehydrogenase-like NAD-binding" evidence="6">
    <location>
        <begin position="169"/>
        <end position="265"/>
    </location>
</feature>
<feature type="active site" evidence="4">
    <location>
        <position position="174"/>
    </location>
</feature>
<evidence type="ECO:0000313" key="7">
    <source>
        <dbReference type="EMBL" id="OSY40820.1"/>
    </source>
</evidence>
<comment type="caution">
    <text evidence="7">The sequence shown here is derived from an EMBL/GenBank/DDBJ whole genome shotgun (WGS) entry which is preliminary data.</text>
</comment>
<dbReference type="PIRSF" id="PIRSF000103">
    <property type="entry name" value="HIBADH"/>
    <property type="match status" value="1"/>
</dbReference>
<sequence>MRVAFVGLGNMGRGMATNLVRAGIPTTVTDVRADVVEELVQLGATGADGAAVAAAEADVVCVAVFDEAQVREVLLGNAGAQGVVDTARPGCVVAIHSTVSPGFVREMAEVAGSRGVRLVDVAMTGGGDAAAAAGDLTFMVGGAVDAVADVRPVLQAMARDVTHLGEVSAGVSAKIISNYLAAGTVALVREALAISRAAGLGEDVLRVVEDGRVGASWVSNNWGRIRQQEIEYTTGRAGMVAMWAKDLQLARSLAAETGVAAPLAGFIVDEIVPDLGEHGLTG</sequence>
<dbReference type="RefSeq" id="WP_085912830.1">
    <property type="nucleotide sequence ID" value="NZ_AP018920.1"/>
</dbReference>
<dbReference type="SUPFAM" id="SSF48179">
    <property type="entry name" value="6-phosphogluconate dehydrogenase C-terminal domain-like"/>
    <property type="match status" value="1"/>
</dbReference>
<dbReference type="InterPro" id="IPR036291">
    <property type="entry name" value="NAD(P)-bd_dom_sf"/>
</dbReference>
<dbReference type="Pfam" id="PF03446">
    <property type="entry name" value="NAD_binding_2"/>
    <property type="match status" value="1"/>
</dbReference>
<evidence type="ECO:0000256" key="4">
    <source>
        <dbReference type="PIRSR" id="PIRSR000103-1"/>
    </source>
</evidence>
<evidence type="ECO:0000256" key="1">
    <source>
        <dbReference type="ARBA" id="ARBA00009080"/>
    </source>
</evidence>
<dbReference type="InterPro" id="IPR015815">
    <property type="entry name" value="HIBADH-related"/>
</dbReference>
<dbReference type="PANTHER" id="PTHR43060">
    <property type="entry name" value="3-HYDROXYISOBUTYRATE DEHYDROGENASE-LIKE 1, MITOCHONDRIAL-RELATED"/>
    <property type="match status" value="1"/>
</dbReference>
<dbReference type="InterPro" id="IPR008927">
    <property type="entry name" value="6-PGluconate_DH-like_C_sf"/>
</dbReference>
<dbReference type="PROSITE" id="PS00895">
    <property type="entry name" value="3_HYDROXYISOBUT_DH"/>
    <property type="match status" value="1"/>
</dbReference>
<dbReference type="Gene3D" id="3.40.50.720">
    <property type="entry name" value="NAD(P)-binding Rossmann-like Domain"/>
    <property type="match status" value="1"/>
</dbReference>
<evidence type="ECO:0000256" key="2">
    <source>
        <dbReference type="ARBA" id="ARBA00023002"/>
    </source>
</evidence>
<evidence type="ECO:0000256" key="3">
    <source>
        <dbReference type="ARBA" id="ARBA00023027"/>
    </source>
</evidence>
<organism evidence="7 8">
    <name type="scientific">Pseudonocardia autotrophica</name>
    <name type="common">Amycolata autotrophica</name>
    <name type="synonym">Nocardia autotrophica</name>
    <dbReference type="NCBI Taxonomy" id="2074"/>
    <lineage>
        <taxon>Bacteria</taxon>
        <taxon>Bacillati</taxon>
        <taxon>Actinomycetota</taxon>
        <taxon>Actinomycetes</taxon>
        <taxon>Pseudonocardiales</taxon>
        <taxon>Pseudonocardiaceae</taxon>
        <taxon>Pseudonocardia</taxon>
    </lineage>
</organism>
<protein>
    <submittedName>
        <fullName evidence="7">3-hydroxyisobutyrate dehydrogenase</fullName>
        <ecNumber evidence="7">1.1.1.31</ecNumber>
    </submittedName>
</protein>
<dbReference type="STRING" id="2074.BG845_02579"/>
<evidence type="ECO:0000259" key="6">
    <source>
        <dbReference type="Pfam" id="PF14833"/>
    </source>
</evidence>
<comment type="similarity">
    <text evidence="1">Belongs to the HIBADH-related family.</text>
</comment>
<evidence type="ECO:0000313" key="8">
    <source>
        <dbReference type="Proteomes" id="UP000194360"/>
    </source>
</evidence>
<reference evidence="7 8" key="1">
    <citation type="submission" date="2016-09" db="EMBL/GenBank/DDBJ databases">
        <title>Pseudonocardia autotrophica DSM535, a candidate organism with high potential of specific P450 cytochromes.</title>
        <authorList>
            <person name="Grumaz C."/>
            <person name="Vainshtein Y."/>
            <person name="Kirstahler P."/>
            <person name="Sohn K."/>
        </authorList>
    </citation>
    <scope>NUCLEOTIDE SEQUENCE [LARGE SCALE GENOMIC DNA]</scope>
    <source>
        <strain evidence="7 8">DSM 535</strain>
    </source>
</reference>
<dbReference type="GO" id="GO:0051287">
    <property type="term" value="F:NAD binding"/>
    <property type="evidence" value="ECO:0007669"/>
    <property type="project" value="InterPro"/>
</dbReference>
<proteinExistence type="inferred from homology"/>
<dbReference type="SUPFAM" id="SSF51735">
    <property type="entry name" value="NAD(P)-binding Rossmann-fold domains"/>
    <property type="match status" value="1"/>
</dbReference>
<keyword evidence="8" id="KW-1185">Reference proteome</keyword>
<dbReference type="InterPro" id="IPR029154">
    <property type="entry name" value="HIBADH-like_NADP-bd"/>
</dbReference>